<evidence type="ECO:0000313" key="1">
    <source>
        <dbReference type="EMBL" id="CAK9146857.1"/>
    </source>
</evidence>
<dbReference type="Proteomes" id="UP001642360">
    <property type="component" value="Unassembled WGS sequence"/>
</dbReference>
<proteinExistence type="predicted"/>
<dbReference type="EMBL" id="CAUOFW020001614">
    <property type="protein sequence ID" value="CAK9146860.1"/>
    <property type="molecule type" value="Genomic_DNA"/>
</dbReference>
<comment type="caution">
    <text evidence="2">The sequence shown here is derived from an EMBL/GenBank/DDBJ whole genome shotgun (WGS) entry which is preliminary data.</text>
</comment>
<keyword evidence="3" id="KW-1185">Reference proteome</keyword>
<evidence type="ECO:0000313" key="2">
    <source>
        <dbReference type="EMBL" id="CAK9146860.1"/>
    </source>
</evidence>
<organism evidence="2 3">
    <name type="scientific">Ilex paraguariensis</name>
    <name type="common">yerba mate</name>
    <dbReference type="NCBI Taxonomy" id="185542"/>
    <lineage>
        <taxon>Eukaryota</taxon>
        <taxon>Viridiplantae</taxon>
        <taxon>Streptophyta</taxon>
        <taxon>Embryophyta</taxon>
        <taxon>Tracheophyta</taxon>
        <taxon>Spermatophyta</taxon>
        <taxon>Magnoliopsida</taxon>
        <taxon>eudicotyledons</taxon>
        <taxon>Gunneridae</taxon>
        <taxon>Pentapetalae</taxon>
        <taxon>asterids</taxon>
        <taxon>campanulids</taxon>
        <taxon>Aquifoliales</taxon>
        <taxon>Aquifoliaceae</taxon>
        <taxon>Ilex</taxon>
    </lineage>
</organism>
<accession>A0ABC8RQK5</accession>
<dbReference type="AlphaFoldDB" id="A0ABC8RQK5"/>
<name>A0ABC8RQK5_9AQUA</name>
<gene>
    <name evidence="1" type="ORF">ILEXP_LOCUS14727</name>
    <name evidence="2" type="ORF">ILEXP_LOCUS14730</name>
</gene>
<reference evidence="2 3" key="1">
    <citation type="submission" date="2024-02" db="EMBL/GenBank/DDBJ databases">
        <authorList>
            <person name="Vignale AGUSTIN F."/>
            <person name="Sosa J E."/>
            <person name="Modenutti C."/>
        </authorList>
    </citation>
    <scope>NUCLEOTIDE SEQUENCE [LARGE SCALE GENOMIC DNA]</scope>
</reference>
<protein>
    <submittedName>
        <fullName evidence="2">Uncharacterized protein</fullName>
    </submittedName>
</protein>
<evidence type="ECO:0000313" key="3">
    <source>
        <dbReference type="Proteomes" id="UP001642360"/>
    </source>
</evidence>
<sequence length="74" mass="8074">MGSVVFHNCENCVPMEKLVAGIGGLFFDLESLVVEALLVLLGAHQASPSHATLPESEKQLRKLEKKAMKNLEQV</sequence>
<dbReference type="EMBL" id="CAUOFW020001614">
    <property type="protein sequence ID" value="CAK9146857.1"/>
    <property type="molecule type" value="Genomic_DNA"/>
</dbReference>